<dbReference type="Pfam" id="PF01557">
    <property type="entry name" value="FAA_hydrolase"/>
    <property type="match status" value="1"/>
</dbReference>
<dbReference type="GO" id="GO:0018773">
    <property type="term" value="F:acetylpyruvate hydrolase activity"/>
    <property type="evidence" value="ECO:0007669"/>
    <property type="project" value="TreeGrafter"/>
</dbReference>
<keyword evidence="1" id="KW-0479">Metal-binding</keyword>
<dbReference type="FunFam" id="3.90.850.10:FF:000002">
    <property type="entry name" value="2-hydroxyhepta-2,4-diene-1,7-dioate isomerase"/>
    <property type="match status" value="1"/>
</dbReference>
<evidence type="ECO:0000259" key="4">
    <source>
        <dbReference type="Pfam" id="PF10370"/>
    </source>
</evidence>
<dbReference type="SUPFAM" id="SSF56529">
    <property type="entry name" value="FAH"/>
    <property type="match status" value="1"/>
</dbReference>
<dbReference type="GO" id="GO:0016853">
    <property type="term" value="F:isomerase activity"/>
    <property type="evidence" value="ECO:0007669"/>
    <property type="project" value="UniProtKB-ARBA"/>
</dbReference>
<feature type="domain" description="Fumarylacetoacetase-like C-terminal" evidence="3">
    <location>
        <begin position="110"/>
        <end position="304"/>
    </location>
</feature>
<dbReference type="Pfam" id="PF10370">
    <property type="entry name" value="Rv2993c-like_N"/>
    <property type="match status" value="1"/>
</dbReference>
<organism evidence="5 6">
    <name type="scientific">Actinoallomurus bryophytorum</name>
    <dbReference type="NCBI Taxonomy" id="1490222"/>
    <lineage>
        <taxon>Bacteria</taxon>
        <taxon>Bacillati</taxon>
        <taxon>Actinomycetota</taxon>
        <taxon>Actinomycetes</taxon>
        <taxon>Streptosporangiales</taxon>
        <taxon>Thermomonosporaceae</taxon>
        <taxon>Actinoallomurus</taxon>
    </lineage>
</organism>
<proteinExistence type="predicted"/>
<dbReference type="Proteomes" id="UP000316096">
    <property type="component" value="Unassembled WGS sequence"/>
</dbReference>
<dbReference type="PANTHER" id="PTHR11820:SF7">
    <property type="entry name" value="ACYLPYRUVASE FAHD1, MITOCHONDRIAL"/>
    <property type="match status" value="1"/>
</dbReference>
<reference evidence="5 6" key="1">
    <citation type="submission" date="2019-06" db="EMBL/GenBank/DDBJ databases">
        <title>Sequencing the genomes of 1000 actinobacteria strains.</title>
        <authorList>
            <person name="Klenk H.-P."/>
        </authorList>
    </citation>
    <scope>NUCLEOTIDE SEQUENCE [LARGE SCALE GENOMIC DNA]</scope>
    <source>
        <strain evidence="5 6">DSM 102200</strain>
    </source>
</reference>
<gene>
    <name evidence="5" type="ORF">FB559_0814</name>
</gene>
<evidence type="ECO:0000256" key="2">
    <source>
        <dbReference type="SAM" id="MobiDB-lite"/>
    </source>
</evidence>
<accession>A0A543CDZ3</accession>
<feature type="region of interest" description="Disordered" evidence="2">
    <location>
        <begin position="1"/>
        <end position="36"/>
    </location>
</feature>
<dbReference type="InterPro" id="IPR018833">
    <property type="entry name" value="Rv2993c-like_N"/>
</dbReference>
<evidence type="ECO:0000256" key="1">
    <source>
        <dbReference type="ARBA" id="ARBA00022723"/>
    </source>
</evidence>
<keyword evidence="6" id="KW-1185">Reference proteome</keyword>
<evidence type="ECO:0000259" key="3">
    <source>
        <dbReference type="Pfam" id="PF01557"/>
    </source>
</evidence>
<name>A0A543CDZ3_9ACTN</name>
<dbReference type="EMBL" id="VFOZ01000001">
    <property type="protein sequence ID" value="TQL95311.1"/>
    <property type="molecule type" value="Genomic_DNA"/>
</dbReference>
<dbReference type="GO" id="GO:0046872">
    <property type="term" value="F:metal ion binding"/>
    <property type="evidence" value="ECO:0007669"/>
    <property type="project" value="UniProtKB-KW"/>
</dbReference>
<dbReference type="GO" id="GO:0019752">
    <property type="term" value="P:carboxylic acid metabolic process"/>
    <property type="evidence" value="ECO:0007669"/>
    <property type="project" value="UniProtKB-ARBA"/>
</dbReference>
<protein>
    <submittedName>
        <fullName evidence="5">2-keto-4-pentenoate hydratase/2-oxohepta-3-ene-1,7-dioic acid hydratase in catechol pathway</fullName>
    </submittedName>
</protein>
<comment type="caution">
    <text evidence="5">The sequence shown here is derived from an EMBL/GenBank/DDBJ whole genome shotgun (WGS) entry which is preliminary data.</text>
</comment>
<dbReference type="Gene3D" id="3.90.850.10">
    <property type="entry name" value="Fumarylacetoacetase-like, C-terminal domain"/>
    <property type="match status" value="1"/>
</dbReference>
<dbReference type="PANTHER" id="PTHR11820">
    <property type="entry name" value="ACYLPYRUVASE"/>
    <property type="match status" value="1"/>
</dbReference>
<feature type="domain" description="Rv2993c-like N-terminal" evidence="4">
    <location>
        <begin position="56"/>
        <end position="105"/>
    </location>
</feature>
<dbReference type="InterPro" id="IPR036663">
    <property type="entry name" value="Fumarylacetoacetase_C_sf"/>
</dbReference>
<evidence type="ECO:0000313" key="5">
    <source>
        <dbReference type="EMBL" id="TQL95311.1"/>
    </source>
</evidence>
<sequence>MKIPGFRRTTSRPKPPSRPQTPTVRRPRPRPARRGAPTAVLWRQHGFRLDSLSVVRIARFTKDGDLSFGVVGDDDTIATVAAHPFGEIQLTGERQPLADVRLTAPILPNKVIAIGRNYAEHAKELGNEVPAEPLIFMKPSTSVIGQQEAIVYPSLSERVDYEGELAVVIGRLCRDVPAQRAAEVILGYTCANDVTARDLQKKDGQWTRAKGFDTFCPLGPWIETELDPSDLAITTTVNGEKRQDSRTDKLLHHIPALIEYVTQVMTLLPGDVILTGTPEGVGPMRVGDEVSVTIENIGTLTNRVISRD</sequence>
<dbReference type="InterPro" id="IPR011234">
    <property type="entry name" value="Fumarylacetoacetase-like_C"/>
</dbReference>
<dbReference type="AlphaFoldDB" id="A0A543CDZ3"/>
<evidence type="ECO:0000313" key="6">
    <source>
        <dbReference type="Proteomes" id="UP000316096"/>
    </source>
</evidence>
<dbReference type="Gene3D" id="2.30.30.370">
    <property type="entry name" value="FAH"/>
    <property type="match status" value="1"/>
</dbReference>